<proteinExistence type="predicted"/>
<gene>
    <name evidence="3" type="ORF">GCM10009863_20480</name>
</gene>
<protein>
    <submittedName>
        <fullName evidence="3">NACHT domain-containing protein</fullName>
    </submittedName>
</protein>
<accession>A0ABN3PXF3</accession>
<dbReference type="InterPro" id="IPR054547">
    <property type="entry name" value="NNH1"/>
</dbReference>
<name>A0ABN3PXF3_9ACTN</name>
<comment type="caution">
    <text evidence="3">The sequence shown here is derived from an EMBL/GenBank/DDBJ whole genome shotgun (WGS) entry which is preliminary data.</text>
</comment>
<feature type="region of interest" description="Disordered" evidence="1">
    <location>
        <begin position="234"/>
        <end position="258"/>
    </location>
</feature>
<evidence type="ECO:0000259" key="2">
    <source>
        <dbReference type="PROSITE" id="PS50837"/>
    </source>
</evidence>
<dbReference type="SUPFAM" id="SSF52540">
    <property type="entry name" value="P-loop containing nucleoside triphosphate hydrolases"/>
    <property type="match status" value="1"/>
</dbReference>
<dbReference type="PROSITE" id="PS50837">
    <property type="entry name" value="NACHT"/>
    <property type="match status" value="1"/>
</dbReference>
<keyword evidence="4" id="KW-1185">Reference proteome</keyword>
<dbReference type="InterPro" id="IPR007111">
    <property type="entry name" value="NACHT_NTPase"/>
</dbReference>
<evidence type="ECO:0000313" key="4">
    <source>
        <dbReference type="Proteomes" id="UP001501447"/>
    </source>
</evidence>
<dbReference type="Pfam" id="PF22733">
    <property type="entry name" value="NNH1"/>
    <property type="match status" value="1"/>
</dbReference>
<dbReference type="Pfam" id="PF05729">
    <property type="entry name" value="NACHT"/>
    <property type="match status" value="1"/>
</dbReference>
<organism evidence="3 4">
    <name type="scientific">Streptomyces axinellae</name>
    <dbReference type="NCBI Taxonomy" id="552788"/>
    <lineage>
        <taxon>Bacteria</taxon>
        <taxon>Bacillati</taxon>
        <taxon>Actinomycetota</taxon>
        <taxon>Actinomycetes</taxon>
        <taxon>Kitasatosporales</taxon>
        <taxon>Streptomycetaceae</taxon>
        <taxon>Streptomyces</taxon>
    </lineage>
</organism>
<evidence type="ECO:0000313" key="3">
    <source>
        <dbReference type="EMBL" id="GAA2606906.1"/>
    </source>
</evidence>
<dbReference type="PANTHER" id="PTHR46844:SF1">
    <property type="entry name" value="SLR5058 PROTEIN"/>
    <property type="match status" value="1"/>
</dbReference>
<feature type="domain" description="NACHT" evidence="2">
    <location>
        <begin position="267"/>
        <end position="603"/>
    </location>
</feature>
<dbReference type="InterPro" id="IPR027417">
    <property type="entry name" value="P-loop_NTPase"/>
</dbReference>
<dbReference type="RefSeq" id="WP_344564367.1">
    <property type="nucleotide sequence ID" value="NZ_BAAARJ010000005.1"/>
</dbReference>
<reference evidence="3 4" key="1">
    <citation type="journal article" date="2019" name="Int. J. Syst. Evol. Microbiol.">
        <title>The Global Catalogue of Microorganisms (GCM) 10K type strain sequencing project: providing services to taxonomists for standard genome sequencing and annotation.</title>
        <authorList>
            <consortium name="The Broad Institute Genomics Platform"/>
            <consortium name="The Broad Institute Genome Sequencing Center for Infectious Disease"/>
            <person name="Wu L."/>
            <person name="Ma J."/>
        </authorList>
    </citation>
    <scope>NUCLEOTIDE SEQUENCE [LARGE SCALE GENOMIC DNA]</scope>
    <source>
        <strain evidence="3 4">JCM 16373</strain>
    </source>
</reference>
<dbReference type="PANTHER" id="PTHR46844">
    <property type="entry name" value="SLR5058 PROTEIN"/>
    <property type="match status" value="1"/>
</dbReference>
<dbReference type="EMBL" id="BAAARJ010000005">
    <property type="protein sequence ID" value="GAA2606906.1"/>
    <property type="molecule type" value="Genomic_DNA"/>
</dbReference>
<dbReference type="Proteomes" id="UP001501447">
    <property type="component" value="Unassembled WGS sequence"/>
</dbReference>
<dbReference type="Gene3D" id="3.40.50.300">
    <property type="entry name" value="P-loop containing nucleotide triphosphate hydrolases"/>
    <property type="match status" value="1"/>
</dbReference>
<evidence type="ECO:0000256" key="1">
    <source>
        <dbReference type="SAM" id="MobiDB-lite"/>
    </source>
</evidence>
<sequence>MDPAVRLASTIADPLVSQLLLPVEATPDNAQTEDELLARLVSFRGAAPPLSYESLLSLAGELVALTASGYRLPPQDETPVAGVLSRTLWIIGELDTTDVQAIRLGPQDFARKLRSTVPGADRELSSDAAWFHDRLLVTVCLHLLHHLIRRSPRLAERMPERAHRIRQLIDLNDVEAVRGRPEPSAIDARFEARYVRSVAEQYNRVTIYGIDLPNPNSPDSWSLDATYLSLSAEFDNPEERTEATPPRPDGDSGEPVLSADRALGGHERVLLRGVAGSGKTTLVQWLAVSTARDALPPELASLRGRIPLVLPVRRFAREGFPAPDDFLSAIRHPLAGEAPDGWAARVLAEERGLLLVDGIDEAPESERTALRGRLRRLMRIYSGNFCLVTARPSAVEPNWLADEGFDELALAPMNRDQVAAFITAWHAAAGDDEGKDHRRLDDYRDRLLASIPLYRELRGLATNPLMCGLICALNRDRSGSLPQGRKELYEAAMEMLLQRRDPERRVLYADAVKLQRGARERLLRKLAYRMLVDRRVELSMDEALAEIARQLPAIPSTSGQGSPEDIFNHLLLRTGLLREQSDHSVEFVHRTVQDYLAAKESVEQGAFDLLLAHAHEAEWEEVIRMAVAHARPGECAKLLGGLLAPGRTGMQRNRRRLLAAACLEHVTELDPDTHSRIRRETRHMVRPTTLEAARSLGWVGPIVLEMLPDPTRVTDREAHRLAVTVTRINDDAAIHYLAQLRNRASLELRAELARGWHNFDTDRYAEEIIGHLDPEGLYFPVSDRFELAALRKLGGRSRVQIVGHFTPDELLEGLAHDQLTHLWLAYDLGVPMGWLASFPQLTTLRVNPRLPRVSGVPDGIRILS</sequence>